<dbReference type="SUPFAM" id="SSF101874">
    <property type="entry name" value="YceI-like"/>
    <property type="match status" value="1"/>
</dbReference>
<proteinExistence type="inferred from homology"/>
<organism evidence="3 4">
    <name type="scientific">Brevibacterium otitidis</name>
    <dbReference type="NCBI Taxonomy" id="53364"/>
    <lineage>
        <taxon>Bacteria</taxon>
        <taxon>Bacillati</taxon>
        <taxon>Actinomycetota</taxon>
        <taxon>Actinomycetes</taxon>
        <taxon>Micrococcales</taxon>
        <taxon>Brevibacteriaceae</taxon>
        <taxon>Brevibacterium</taxon>
    </lineage>
</organism>
<comment type="similarity">
    <text evidence="1">Belongs to the UPF0312 family.</text>
</comment>
<name>A0ABV5X5F7_9MICO</name>
<sequence>MTTLTPGTWNLDNAHSRVGFTVRHAGISKVRGVFTDVEGRLTAAETFADSRVEASAKAASFDSGDATRDAHVVGPDFFDSENHPNLSFVATGIEGDGADFKLTGDLTIKGTTRPVTFDVEFGGAAVDPFGATRAGFEATTKISRKEFGITWNAALETGGVLVSDTVTITVDAAFVLAAD</sequence>
<evidence type="ECO:0000313" key="4">
    <source>
        <dbReference type="Proteomes" id="UP001589707"/>
    </source>
</evidence>
<dbReference type="SMART" id="SM00867">
    <property type="entry name" value="YceI"/>
    <property type="match status" value="1"/>
</dbReference>
<protein>
    <submittedName>
        <fullName evidence="3">YceI family protein</fullName>
    </submittedName>
</protein>
<feature type="domain" description="Lipid/polyisoprenoid-binding YceI-like" evidence="2">
    <location>
        <begin position="8"/>
        <end position="175"/>
    </location>
</feature>
<dbReference type="Pfam" id="PF04264">
    <property type="entry name" value="YceI"/>
    <property type="match status" value="1"/>
</dbReference>
<evidence type="ECO:0000259" key="2">
    <source>
        <dbReference type="SMART" id="SM00867"/>
    </source>
</evidence>
<dbReference type="PANTHER" id="PTHR34406">
    <property type="entry name" value="PROTEIN YCEI"/>
    <property type="match status" value="1"/>
</dbReference>
<accession>A0ABV5X5F7</accession>
<evidence type="ECO:0000313" key="3">
    <source>
        <dbReference type="EMBL" id="MFB9777187.1"/>
    </source>
</evidence>
<evidence type="ECO:0000256" key="1">
    <source>
        <dbReference type="ARBA" id="ARBA00008812"/>
    </source>
</evidence>
<dbReference type="Proteomes" id="UP001589707">
    <property type="component" value="Unassembled WGS sequence"/>
</dbReference>
<keyword evidence="4" id="KW-1185">Reference proteome</keyword>
<reference evidence="3 4" key="1">
    <citation type="submission" date="2024-09" db="EMBL/GenBank/DDBJ databases">
        <authorList>
            <person name="Sun Q."/>
            <person name="Mori K."/>
        </authorList>
    </citation>
    <scope>NUCLEOTIDE SEQUENCE [LARGE SCALE GENOMIC DNA]</scope>
    <source>
        <strain evidence="3 4">JCM 11683</strain>
    </source>
</reference>
<dbReference type="InterPro" id="IPR007372">
    <property type="entry name" value="Lipid/polyisoprenoid-bd_YceI"/>
</dbReference>
<dbReference type="InterPro" id="IPR036761">
    <property type="entry name" value="TTHA0802/YceI-like_sf"/>
</dbReference>
<gene>
    <name evidence="3" type="ORF">ACFFN1_12385</name>
</gene>
<dbReference type="RefSeq" id="WP_376841091.1">
    <property type="nucleotide sequence ID" value="NZ_JBHMAU010000072.1"/>
</dbReference>
<dbReference type="EMBL" id="JBHMAU010000072">
    <property type="protein sequence ID" value="MFB9777187.1"/>
    <property type="molecule type" value="Genomic_DNA"/>
</dbReference>
<comment type="caution">
    <text evidence="3">The sequence shown here is derived from an EMBL/GenBank/DDBJ whole genome shotgun (WGS) entry which is preliminary data.</text>
</comment>
<dbReference type="PANTHER" id="PTHR34406:SF1">
    <property type="entry name" value="PROTEIN YCEI"/>
    <property type="match status" value="1"/>
</dbReference>
<dbReference type="Gene3D" id="2.40.128.110">
    <property type="entry name" value="Lipid/polyisoprenoid-binding, YceI-like"/>
    <property type="match status" value="1"/>
</dbReference>